<feature type="region of interest" description="Disordered" evidence="1">
    <location>
        <begin position="1"/>
        <end position="162"/>
    </location>
</feature>
<dbReference type="OrthoDB" id="5395390at2759"/>
<gene>
    <name evidence="2" type="ORF">CMQ_4298</name>
</gene>
<evidence type="ECO:0000256" key="1">
    <source>
        <dbReference type="SAM" id="MobiDB-lite"/>
    </source>
</evidence>
<dbReference type="PANTHER" id="PTHR34755:SF4">
    <property type="entry name" value="F-BOX DOMAIN-CONTAINING PROTEIN"/>
    <property type="match status" value="1"/>
</dbReference>
<dbReference type="CDD" id="cd09917">
    <property type="entry name" value="F-box_SF"/>
    <property type="match status" value="1"/>
</dbReference>
<name>F0XTF4_GROCL</name>
<dbReference type="eggNOG" id="ENOG502RWR6">
    <property type="taxonomic scope" value="Eukaryota"/>
</dbReference>
<dbReference type="InterPro" id="IPR052109">
    <property type="entry name" value="SRRM_Domain-Containing"/>
</dbReference>
<dbReference type="InterPro" id="IPR032675">
    <property type="entry name" value="LRR_dom_sf"/>
</dbReference>
<dbReference type="GeneID" id="25977493"/>
<accession>F0XTF4</accession>
<feature type="compositionally biased region" description="Low complexity" evidence="1">
    <location>
        <begin position="21"/>
        <end position="34"/>
    </location>
</feature>
<feature type="region of interest" description="Disordered" evidence="1">
    <location>
        <begin position="632"/>
        <end position="726"/>
    </location>
</feature>
<feature type="compositionally biased region" description="Low complexity" evidence="1">
    <location>
        <begin position="659"/>
        <end position="673"/>
    </location>
</feature>
<protein>
    <recommendedName>
        <fullName evidence="4">F-box domain containing protein</fullName>
    </recommendedName>
</protein>
<organism evidence="3">
    <name type="scientific">Grosmannia clavigera (strain kw1407 / UAMH 11150)</name>
    <name type="common">Blue stain fungus</name>
    <name type="synonym">Graphiocladiella clavigera</name>
    <dbReference type="NCBI Taxonomy" id="655863"/>
    <lineage>
        <taxon>Eukaryota</taxon>
        <taxon>Fungi</taxon>
        <taxon>Dikarya</taxon>
        <taxon>Ascomycota</taxon>
        <taxon>Pezizomycotina</taxon>
        <taxon>Sordariomycetes</taxon>
        <taxon>Sordariomycetidae</taxon>
        <taxon>Ophiostomatales</taxon>
        <taxon>Ophiostomataceae</taxon>
        <taxon>Leptographium</taxon>
    </lineage>
</organism>
<feature type="compositionally biased region" description="Acidic residues" evidence="1">
    <location>
        <begin position="771"/>
        <end position="783"/>
    </location>
</feature>
<dbReference type="EMBL" id="GL630006">
    <property type="protein sequence ID" value="EFW98446.1"/>
    <property type="molecule type" value="Genomic_DNA"/>
</dbReference>
<keyword evidence="3" id="KW-1185">Reference proteome</keyword>
<evidence type="ECO:0008006" key="4">
    <source>
        <dbReference type="Google" id="ProtNLM"/>
    </source>
</evidence>
<evidence type="ECO:0000313" key="3">
    <source>
        <dbReference type="Proteomes" id="UP000007796"/>
    </source>
</evidence>
<evidence type="ECO:0000313" key="2">
    <source>
        <dbReference type="EMBL" id="EFW98446.1"/>
    </source>
</evidence>
<dbReference type="HOGENOM" id="CLU_019222_0_0_1"/>
<proteinExistence type="predicted"/>
<dbReference type="Proteomes" id="UP000007796">
    <property type="component" value="Unassembled WGS sequence"/>
</dbReference>
<feature type="compositionally biased region" description="Acidic residues" evidence="1">
    <location>
        <begin position="687"/>
        <end position="705"/>
    </location>
</feature>
<dbReference type="SUPFAM" id="SSF52047">
    <property type="entry name" value="RNI-like"/>
    <property type="match status" value="1"/>
</dbReference>
<reference evidence="2 3" key="1">
    <citation type="journal article" date="2011" name="Proc. Natl. Acad. Sci. U.S.A.">
        <title>Genome and transcriptome analyses of the mountain pine beetle-fungal symbiont Grosmannia clavigera, a lodgepole pine pathogen.</title>
        <authorList>
            <person name="DiGuistini S."/>
            <person name="Wang Y."/>
            <person name="Liao N.Y."/>
            <person name="Taylor G."/>
            <person name="Tanguay P."/>
            <person name="Feau N."/>
            <person name="Henrissat B."/>
            <person name="Chan S.K."/>
            <person name="Hesse-Orce U."/>
            <person name="Alamouti S.M."/>
            <person name="Tsui C.K.M."/>
            <person name="Docking R.T."/>
            <person name="Levasseur A."/>
            <person name="Haridas S."/>
            <person name="Robertson G."/>
            <person name="Birol I."/>
            <person name="Holt R.A."/>
            <person name="Marra M.A."/>
            <person name="Hamelin R.C."/>
            <person name="Hirst M."/>
            <person name="Jones S.J.M."/>
            <person name="Bohlmann J."/>
            <person name="Breuil C."/>
        </authorList>
    </citation>
    <scope>NUCLEOTIDE SEQUENCE [LARGE SCALE GENOMIC DNA]</scope>
    <source>
        <strain evidence="3">kw1407 / UAMH 11150</strain>
    </source>
</reference>
<dbReference type="Gene3D" id="3.80.10.10">
    <property type="entry name" value="Ribonuclease Inhibitor"/>
    <property type="match status" value="1"/>
</dbReference>
<dbReference type="AlphaFoldDB" id="F0XTF4"/>
<sequence>MASASNPIASRLRRRIPPHRASNTAATNSASTTSHGRVTRHSIAQTFQNHKTGEEGGGDDVSVDDDEVLDEDDEGNDVELSPDRRSMKRPHTDVTCESGNPPKRRQLRSRTAGLSDGLQCEGRAYLSPSSDGASQRRRGAATSSRRSSREKKQSPMKKVPVEIHNDAGSKARKTKATKELLAPDATTIQSPPWITLPYMILCRIFTFVSEGLDDVDLVRQFVAASRTCRAFAEPVLTALYECPPLLSMNMAHSLVDLLDRSPSTTTFDYRRKVKVLRIEVGSLASRVYKGRHLDISRLVSHCPRLVDLQLHSYKDLPPYRQQSENLRWEYPRSLFEAMGALPRGSRGESTAPVIRLRSWCWNQRMMGKDLSLESISGLHLSPSFASLRRIRFVNYQRPSSHAKDAEDPQAMAEDMKQAETVAGLLSALPNLVHLAVESSTIANEHLLPLLPKGLQSLELVNCGDITAAYFSEYLLTHGQQLRYLTLHHNQGLSLAFLPILGDACPGLVSLQMNLTYYNQHAFYHDSNPLYDSLLLDSQVPIWPPSIEVIELEHLRKWEPSAAEVFFRSLVDRAPQMPMLRVLAIKAMLNIPWRMRCEMRDRWEVTLDRVFKRHITMPEPADSLQYYQNKAESLKAPSKAKPLQKDFESVPQRRSHRIAIHASSSSSRASSAARGLRRRGLFSYREPDSEEDIDFSQDDEQDDEGEHTDGQDDNARGGGTGAGNTYRSPDHLFIHGMCDVVDIRIDNQKPTEHQYNMGDFLDGTDPSSDNEWTGDEDEDFEYAW</sequence>
<feature type="region of interest" description="Disordered" evidence="1">
    <location>
        <begin position="757"/>
        <end position="783"/>
    </location>
</feature>
<dbReference type="STRING" id="655863.F0XTF4"/>
<dbReference type="InParanoid" id="F0XTF4"/>
<feature type="compositionally biased region" description="Basic and acidic residues" evidence="1">
    <location>
        <begin position="81"/>
        <end position="94"/>
    </location>
</feature>
<dbReference type="PANTHER" id="PTHR34755">
    <property type="entry name" value="SERINE/ARGININE REPETITIVE MATRIX PROTEIN 3-RELATED"/>
    <property type="match status" value="1"/>
</dbReference>
<feature type="compositionally biased region" description="Acidic residues" evidence="1">
    <location>
        <begin position="56"/>
        <end position="77"/>
    </location>
</feature>
<dbReference type="RefSeq" id="XP_014167929.1">
    <property type="nucleotide sequence ID" value="XM_014312454.1"/>
</dbReference>